<comment type="caution">
    <text evidence="3">The sequence shown here is derived from an EMBL/GenBank/DDBJ whole genome shotgun (WGS) entry which is preliminary data.</text>
</comment>
<proteinExistence type="predicted"/>
<organism evidence="3 4">
    <name type="scientific">Cryobacterium glaciale</name>
    <dbReference type="NCBI Taxonomy" id="1259145"/>
    <lineage>
        <taxon>Bacteria</taxon>
        <taxon>Bacillati</taxon>
        <taxon>Actinomycetota</taxon>
        <taxon>Actinomycetes</taxon>
        <taxon>Micrococcales</taxon>
        <taxon>Microbacteriaceae</taxon>
        <taxon>Cryobacterium</taxon>
    </lineage>
</organism>
<reference evidence="3 4" key="1">
    <citation type="submission" date="2019-03" db="EMBL/GenBank/DDBJ databases">
        <title>Genomics of glacier-inhabiting Cryobacterium strains.</title>
        <authorList>
            <person name="Liu Q."/>
            <person name="Xin Y.-H."/>
        </authorList>
    </citation>
    <scope>NUCLEOTIDE SEQUENCE [LARGE SCALE GENOMIC DNA]</scope>
    <source>
        <strain evidence="3 4">HLT2-23</strain>
    </source>
</reference>
<dbReference type="EMBL" id="SOEY01000006">
    <property type="protein sequence ID" value="TFB76143.1"/>
    <property type="molecule type" value="Genomic_DNA"/>
</dbReference>
<name>A0A4V3I8S1_9MICO</name>
<dbReference type="Gene3D" id="2.70.70.10">
    <property type="entry name" value="Glucose Permease (Domain IIA)"/>
    <property type="match status" value="1"/>
</dbReference>
<dbReference type="PANTHER" id="PTHR21666:SF270">
    <property type="entry name" value="MUREIN HYDROLASE ACTIVATOR ENVC"/>
    <property type="match status" value="1"/>
</dbReference>
<dbReference type="InterPro" id="IPR016047">
    <property type="entry name" value="M23ase_b-sheet_dom"/>
</dbReference>
<keyword evidence="4" id="KW-1185">Reference proteome</keyword>
<evidence type="ECO:0000256" key="1">
    <source>
        <dbReference type="SAM" id="Coils"/>
    </source>
</evidence>
<evidence type="ECO:0000313" key="3">
    <source>
        <dbReference type="EMBL" id="TFB76143.1"/>
    </source>
</evidence>
<sequence>MTVFALLGIAAPAGAAEYPSWSDVEIARSSEAGKQAQVTELTGLIAGLTAEVDAARAEASRRAATYEAAQNAFDDATLRATNLQDQADAASAAAAVSGEQAGRLAAMLARSGNSDLSLSLFLDGPSASDLLNQLGSMSKLTERMSVVYESAAADENSARSLTDQAQIAQQTLGALAETAETALAEAMAASVRVETALADQQEIAATLQAQLAVLTEDRAATEADYAAGEEIRRAAEAAAAKARAAQAAAAAASAAASRPAGGSRAPNAQGWTLPVSGWISSAYGARPNKPVAGVGAFHYGTDIAAGCGQNVSAASAGTVSYAGWLGSYGNWVLIDHGDGTQTGYAHNSSLLVSTGQQVSTGATIALVGTTGASSGCHVHFETRVNGARVNPQSFMSTRGVTLG</sequence>
<dbReference type="AlphaFoldDB" id="A0A4V3I8S1"/>
<dbReference type="GO" id="GO:0004222">
    <property type="term" value="F:metalloendopeptidase activity"/>
    <property type="evidence" value="ECO:0007669"/>
    <property type="project" value="TreeGrafter"/>
</dbReference>
<dbReference type="Gene3D" id="6.10.250.3150">
    <property type="match status" value="1"/>
</dbReference>
<dbReference type="InterPro" id="IPR011055">
    <property type="entry name" value="Dup_hybrid_motif"/>
</dbReference>
<gene>
    <name evidence="3" type="ORF">E3O06_01785</name>
</gene>
<dbReference type="RefSeq" id="WP_134501325.1">
    <property type="nucleotide sequence ID" value="NZ_SOEY01000006.1"/>
</dbReference>
<evidence type="ECO:0000259" key="2">
    <source>
        <dbReference type="Pfam" id="PF01551"/>
    </source>
</evidence>
<evidence type="ECO:0000313" key="4">
    <source>
        <dbReference type="Proteomes" id="UP000298173"/>
    </source>
</evidence>
<feature type="domain" description="M23ase beta-sheet core" evidence="2">
    <location>
        <begin position="297"/>
        <end position="391"/>
    </location>
</feature>
<dbReference type="Pfam" id="PF01551">
    <property type="entry name" value="Peptidase_M23"/>
    <property type="match status" value="1"/>
</dbReference>
<feature type="coiled-coil region" evidence="1">
    <location>
        <begin position="197"/>
        <end position="224"/>
    </location>
</feature>
<dbReference type="OrthoDB" id="1099523at2"/>
<dbReference type="CDD" id="cd12797">
    <property type="entry name" value="M23_peptidase"/>
    <property type="match status" value="1"/>
</dbReference>
<keyword evidence="1" id="KW-0175">Coiled coil</keyword>
<protein>
    <submittedName>
        <fullName evidence="3">M23 family metallopeptidase</fullName>
    </submittedName>
</protein>
<accession>A0A4V3I8S1</accession>
<dbReference type="Proteomes" id="UP000298173">
    <property type="component" value="Unassembled WGS sequence"/>
</dbReference>
<dbReference type="InterPro" id="IPR050570">
    <property type="entry name" value="Cell_wall_metabolism_enzyme"/>
</dbReference>
<dbReference type="PANTHER" id="PTHR21666">
    <property type="entry name" value="PEPTIDASE-RELATED"/>
    <property type="match status" value="1"/>
</dbReference>
<dbReference type="SUPFAM" id="SSF51261">
    <property type="entry name" value="Duplicated hybrid motif"/>
    <property type="match status" value="1"/>
</dbReference>